<feature type="transmembrane region" description="Helical" evidence="1">
    <location>
        <begin position="117"/>
        <end position="138"/>
    </location>
</feature>
<evidence type="ECO:0000313" key="3">
    <source>
        <dbReference type="EMBL" id="TWU41482.1"/>
    </source>
</evidence>
<reference evidence="3 4" key="1">
    <citation type="submission" date="2019-02" db="EMBL/GenBank/DDBJ databases">
        <title>Deep-cultivation of Planctomycetes and their phenomic and genomic characterization uncovers novel biology.</title>
        <authorList>
            <person name="Wiegand S."/>
            <person name="Jogler M."/>
            <person name="Boedeker C."/>
            <person name="Pinto D."/>
            <person name="Vollmers J."/>
            <person name="Rivas-Marin E."/>
            <person name="Kohn T."/>
            <person name="Peeters S.H."/>
            <person name="Heuer A."/>
            <person name="Rast P."/>
            <person name="Oberbeckmann S."/>
            <person name="Bunk B."/>
            <person name="Jeske O."/>
            <person name="Meyerdierks A."/>
            <person name="Storesund J.E."/>
            <person name="Kallscheuer N."/>
            <person name="Luecker S."/>
            <person name="Lage O.M."/>
            <person name="Pohl T."/>
            <person name="Merkel B.J."/>
            <person name="Hornburger P."/>
            <person name="Mueller R.-W."/>
            <person name="Bruemmer F."/>
            <person name="Labrenz M."/>
            <person name="Spormann A.M."/>
            <person name="Op Den Camp H."/>
            <person name="Overmann J."/>
            <person name="Amann R."/>
            <person name="Jetten M.S.M."/>
            <person name="Mascher T."/>
            <person name="Medema M.H."/>
            <person name="Devos D.P."/>
            <person name="Kaster A.-K."/>
            <person name="Ovreas L."/>
            <person name="Rohde M."/>
            <person name="Galperin M.Y."/>
            <person name="Jogler C."/>
        </authorList>
    </citation>
    <scope>NUCLEOTIDE SEQUENCE [LARGE SCALE GENOMIC DNA]</scope>
    <source>
        <strain evidence="3 4">Q31b</strain>
    </source>
</reference>
<dbReference type="EMBL" id="SJPY01000004">
    <property type="protein sequence ID" value="TWU41482.1"/>
    <property type="molecule type" value="Genomic_DNA"/>
</dbReference>
<dbReference type="Proteomes" id="UP000315471">
    <property type="component" value="Unassembled WGS sequence"/>
</dbReference>
<feature type="transmembrane region" description="Helical" evidence="1">
    <location>
        <begin position="60"/>
        <end position="78"/>
    </location>
</feature>
<dbReference type="InterPro" id="IPR006976">
    <property type="entry name" value="VanZ-like"/>
</dbReference>
<gene>
    <name evidence="3" type="ORF">Q31b_29310</name>
</gene>
<dbReference type="Pfam" id="PF04892">
    <property type="entry name" value="VanZ"/>
    <property type="match status" value="1"/>
</dbReference>
<keyword evidence="1" id="KW-0472">Membrane</keyword>
<dbReference type="AlphaFoldDB" id="A0A5C6DXX8"/>
<proteinExistence type="predicted"/>
<name>A0A5C6DXX8_9BACT</name>
<evidence type="ECO:0000259" key="2">
    <source>
        <dbReference type="Pfam" id="PF04892"/>
    </source>
</evidence>
<feature type="transmembrane region" description="Helical" evidence="1">
    <location>
        <begin position="21"/>
        <end position="40"/>
    </location>
</feature>
<evidence type="ECO:0000256" key="1">
    <source>
        <dbReference type="SAM" id="Phobius"/>
    </source>
</evidence>
<protein>
    <submittedName>
        <fullName evidence="3">VanZ like family protein</fullName>
    </submittedName>
</protein>
<dbReference type="PANTHER" id="PTHR28008:SF1">
    <property type="entry name" value="DOMAIN PROTEIN, PUTATIVE (AFU_ORTHOLOGUE AFUA_3G10980)-RELATED"/>
    <property type="match status" value="1"/>
</dbReference>
<keyword evidence="1" id="KW-0812">Transmembrane</keyword>
<comment type="caution">
    <text evidence="3">The sequence shown here is derived from an EMBL/GenBank/DDBJ whole genome shotgun (WGS) entry which is preliminary data.</text>
</comment>
<evidence type="ECO:0000313" key="4">
    <source>
        <dbReference type="Proteomes" id="UP000315471"/>
    </source>
</evidence>
<keyword evidence="4" id="KW-1185">Reference proteome</keyword>
<dbReference type="NCBIfam" id="NF037970">
    <property type="entry name" value="vanZ_1"/>
    <property type="match status" value="1"/>
</dbReference>
<sequence>MSTIEYYPNQETTMQSITRKTIFGVRLAFAALVLYWLLIFLGTHLPTRSIANVPKINDKLIHFTMFAGLGFLLCYITTSRRLLPRFGRIVVVGLIYAAADEWSQGFVRGRTTDVHDFLADACGLIGAVILYAVIRYLYYRFRYGSQTPQPPCFSGNILVEPTES</sequence>
<accession>A0A5C6DXX8</accession>
<keyword evidence="1" id="KW-1133">Transmembrane helix</keyword>
<feature type="domain" description="VanZ-like" evidence="2">
    <location>
        <begin position="57"/>
        <end position="134"/>
    </location>
</feature>
<dbReference type="PANTHER" id="PTHR28008">
    <property type="entry name" value="DOMAIN PROTEIN, PUTATIVE (AFU_ORTHOLOGUE AFUA_3G10980)-RELATED"/>
    <property type="match status" value="1"/>
</dbReference>
<organism evidence="3 4">
    <name type="scientific">Novipirellula aureliae</name>
    <dbReference type="NCBI Taxonomy" id="2527966"/>
    <lineage>
        <taxon>Bacteria</taxon>
        <taxon>Pseudomonadati</taxon>
        <taxon>Planctomycetota</taxon>
        <taxon>Planctomycetia</taxon>
        <taxon>Pirellulales</taxon>
        <taxon>Pirellulaceae</taxon>
        <taxon>Novipirellula</taxon>
    </lineage>
</organism>